<feature type="transmembrane region" description="Helical" evidence="7">
    <location>
        <begin position="95"/>
        <end position="119"/>
    </location>
</feature>
<feature type="region of interest" description="Disordered" evidence="6">
    <location>
        <begin position="545"/>
        <end position="583"/>
    </location>
</feature>
<feature type="region of interest" description="Disordered" evidence="6">
    <location>
        <begin position="1"/>
        <end position="31"/>
    </location>
</feature>
<sequence length="583" mass="62124">MAERRHLGSNAPSTATLDGAGSSGPIPKAMSAEQEKHYSHAKINEVTKHEQNHGQLKNFSLLSLIGLAYCILNSWTAMVSSLSVVLPSGGPIATLYGLLVSFVGVLATAASLAEIVHVFPTSGGPYHFAAILAPPEWSNGIAWITGWLGCAGWVTLTATTGSLAGSLLLGAYTLAHPEHENQPYQTVIVFIGFILIAVAINMFLPRLLPMINSAALIWSLAGAFTIFIVVLATASPNYQRGAFVFGGWENETGWPNGVAFILGLLQSDFGMIGIDGLSHMVEEIPQPHINVPRAMILAVIVGAGSSFVLLIALLFVMTDINAVISSPAGCLAEICYQATGNVAGAICLQVFPIVSMEFAAQGIMAASSRMLFAFARDNGLPFAKFFSKNNPRTGVPDRTVIFTAVWCIIFSLVYLGSNAAFQAILSSSVVLLEMSYCIPIAILLVRGRHLLRPESFPSPTWTLGPVLGPITNVISLIFLVVTIVFFLFPAETHPTGNTMNYAVVVIGFVFLLSGGTWIFQGRKHYHGPTDLGGLLELARVEVNSGEVSRPSSTRRSSSRPGTRTATRVGGEPVADKNGEIKQV</sequence>
<comment type="caution">
    <text evidence="8">The sequence shown here is derived from an EMBL/GenBank/DDBJ whole genome shotgun (WGS) entry which is preliminary data.</text>
</comment>
<accession>A0A2S5B413</accession>
<dbReference type="Gene3D" id="1.20.1740.10">
    <property type="entry name" value="Amino acid/polyamine transporter I"/>
    <property type="match status" value="1"/>
</dbReference>
<keyword evidence="2" id="KW-0813">Transport</keyword>
<evidence type="ECO:0000256" key="3">
    <source>
        <dbReference type="ARBA" id="ARBA00022692"/>
    </source>
</evidence>
<evidence type="ECO:0000256" key="4">
    <source>
        <dbReference type="ARBA" id="ARBA00022989"/>
    </source>
</evidence>
<feature type="transmembrane region" description="Helical" evidence="7">
    <location>
        <begin position="500"/>
        <end position="519"/>
    </location>
</feature>
<evidence type="ECO:0000256" key="2">
    <source>
        <dbReference type="ARBA" id="ARBA00022448"/>
    </source>
</evidence>
<dbReference type="InterPro" id="IPR002293">
    <property type="entry name" value="AA/rel_permease1"/>
</dbReference>
<evidence type="ECO:0008006" key="10">
    <source>
        <dbReference type="Google" id="ProtNLM"/>
    </source>
</evidence>
<feature type="transmembrane region" description="Helical" evidence="7">
    <location>
        <begin position="140"/>
        <end position="164"/>
    </location>
</feature>
<dbReference type="PANTHER" id="PTHR45649">
    <property type="entry name" value="AMINO-ACID PERMEASE BAT1"/>
    <property type="match status" value="1"/>
</dbReference>
<feature type="transmembrane region" description="Helical" evidence="7">
    <location>
        <begin position="295"/>
        <end position="317"/>
    </location>
</feature>
<dbReference type="AlphaFoldDB" id="A0A2S5B413"/>
<organism evidence="8 9">
    <name type="scientific">Rhodotorula taiwanensis</name>
    <dbReference type="NCBI Taxonomy" id="741276"/>
    <lineage>
        <taxon>Eukaryota</taxon>
        <taxon>Fungi</taxon>
        <taxon>Dikarya</taxon>
        <taxon>Basidiomycota</taxon>
        <taxon>Pucciniomycotina</taxon>
        <taxon>Microbotryomycetes</taxon>
        <taxon>Sporidiobolales</taxon>
        <taxon>Sporidiobolaceae</taxon>
        <taxon>Rhodotorula</taxon>
    </lineage>
</organism>
<dbReference type="GO" id="GO:0022857">
    <property type="term" value="F:transmembrane transporter activity"/>
    <property type="evidence" value="ECO:0007669"/>
    <property type="project" value="InterPro"/>
</dbReference>
<dbReference type="GO" id="GO:0016020">
    <property type="term" value="C:membrane"/>
    <property type="evidence" value="ECO:0007669"/>
    <property type="project" value="UniProtKB-SubCell"/>
</dbReference>
<proteinExistence type="predicted"/>
<gene>
    <name evidence="8" type="ORF">BMF94_5443</name>
</gene>
<feature type="compositionally biased region" description="Low complexity" evidence="6">
    <location>
        <begin position="548"/>
        <end position="567"/>
    </location>
</feature>
<feature type="transmembrane region" description="Helical" evidence="7">
    <location>
        <begin position="466"/>
        <end position="488"/>
    </location>
</feature>
<evidence type="ECO:0000256" key="6">
    <source>
        <dbReference type="SAM" id="MobiDB-lite"/>
    </source>
</evidence>
<evidence type="ECO:0000256" key="1">
    <source>
        <dbReference type="ARBA" id="ARBA00004141"/>
    </source>
</evidence>
<feature type="transmembrane region" description="Helical" evidence="7">
    <location>
        <begin position="395"/>
        <end position="415"/>
    </location>
</feature>
<keyword evidence="5 7" id="KW-0472">Membrane</keyword>
<keyword evidence="3 7" id="KW-0812">Transmembrane</keyword>
<keyword evidence="9" id="KW-1185">Reference proteome</keyword>
<feature type="transmembrane region" description="Helical" evidence="7">
    <location>
        <begin position="184"/>
        <end position="204"/>
    </location>
</feature>
<feature type="transmembrane region" description="Helical" evidence="7">
    <location>
        <begin position="58"/>
        <end position="75"/>
    </location>
</feature>
<feature type="transmembrane region" description="Helical" evidence="7">
    <location>
        <begin position="216"/>
        <end position="234"/>
    </location>
</feature>
<dbReference type="PANTHER" id="PTHR45649:SF14">
    <property type="entry name" value="GABA PERMEASE"/>
    <property type="match status" value="1"/>
</dbReference>
<protein>
    <recommendedName>
        <fullName evidence="10">Amino acid permease/ SLC12A domain-containing protein</fullName>
    </recommendedName>
</protein>
<evidence type="ECO:0000256" key="5">
    <source>
        <dbReference type="ARBA" id="ARBA00023136"/>
    </source>
</evidence>
<comment type="subcellular location">
    <subcellularLocation>
        <location evidence="1">Membrane</location>
        <topology evidence="1">Multi-pass membrane protein</topology>
    </subcellularLocation>
</comment>
<evidence type="ECO:0000313" key="9">
    <source>
        <dbReference type="Proteomes" id="UP000237144"/>
    </source>
</evidence>
<keyword evidence="4 7" id="KW-1133">Transmembrane helix</keyword>
<reference evidence="8 9" key="1">
    <citation type="journal article" date="2018" name="Front. Microbiol.">
        <title>Prospects for Fungal Bioremediation of Acidic Radioactive Waste Sites: Characterization and Genome Sequence of Rhodotorula taiwanensis MD1149.</title>
        <authorList>
            <person name="Tkavc R."/>
            <person name="Matrosova V.Y."/>
            <person name="Grichenko O.E."/>
            <person name="Gostincar C."/>
            <person name="Volpe R.P."/>
            <person name="Klimenkova P."/>
            <person name="Gaidamakova E.K."/>
            <person name="Zhou C.E."/>
            <person name="Stewart B.J."/>
            <person name="Lyman M.G."/>
            <person name="Malfatti S.A."/>
            <person name="Rubinfeld B."/>
            <person name="Courtot M."/>
            <person name="Singh J."/>
            <person name="Dalgard C.L."/>
            <person name="Hamilton T."/>
            <person name="Frey K.G."/>
            <person name="Gunde-Cimerman N."/>
            <person name="Dugan L."/>
            <person name="Daly M.J."/>
        </authorList>
    </citation>
    <scope>NUCLEOTIDE SEQUENCE [LARGE SCALE GENOMIC DNA]</scope>
    <source>
        <strain evidence="8 9">MD1149</strain>
    </source>
</reference>
<dbReference type="Proteomes" id="UP000237144">
    <property type="component" value="Unassembled WGS sequence"/>
</dbReference>
<dbReference type="PIRSF" id="PIRSF006060">
    <property type="entry name" value="AA_transporter"/>
    <property type="match status" value="1"/>
</dbReference>
<dbReference type="EMBL" id="PJQD01000083">
    <property type="protein sequence ID" value="POY71522.1"/>
    <property type="molecule type" value="Genomic_DNA"/>
</dbReference>
<evidence type="ECO:0000313" key="8">
    <source>
        <dbReference type="EMBL" id="POY71522.1"/>
    </source>
</evidence>
<evidence type="ECO:0000256" key="7">
    <source>
        <dbReference type="SAM" id="Phobius"/>
    </source>
</evidence>
<dbReference type="OrthoDB" id="3900342at2759"/>
<feature type="compositionally biased region" description="Basic and acidic residues" evidence="6">
    <location>
        <begin position="573"/>
        <end position="583"/>
    </location>
</feature>
<dbReference type="STRING" id="741276.A0A2S5B413"/>
<name>A0A2S5B413_9BASI</name>
<dbReference type="Pfam" id="PF13520">
    <property type="entry name" value="AA_permease_2"/>
    <property type="match status" value="1"/>
</dbReference>
<feature type="transmembrane region" description="Helical" evidence="7">
    <location>
        <begin position="421"/>
        <end position="445"/>
    </location>
</feature>